<dbReference type="InterPro" id="IPR007627">
    <property type="entry name" value="RNA_pol_sigma70_r2"/>
</dbReference>
<name>A0A0F9W6Q1_9ZZZZ</name>
<dbReference type="GO" id="GO:0003677">
    <property type="term" value="F:DNA binding"/>
    <property type="evidence" value="ECO:0007669"/>
    <property type="project" value="UniProtKB-KW"/>
</dbReference>
<dbReference type="SUPFAM" id="SSF88659">
    <property type="entry name" value="Sigma3 and sigma4 domains of RNA polymerase sigma factors"/>
    <property type="match status" value="1"/>
</dbReference>
<sequence>MDKKDDMETAASVHPGRSSAPDPWADNVRRVAETRDRAAFQELYQHYTPMIRAFLLKSMGAGANRSEAEEITQEVLIKVWNKAASFNSGKASVNTWIFTIARNTRIDFIRRNERNERKIAIEDIWHEPESPEPLVDLQQRRAEQVIKQAMATLPDEQVQVLFKAFMEGKSHNEVAEELGLPLGTVKSRIRLALNKMQILIDR</sequence>
<dbReference type="InterPro" id="IPR013249">
    <property type="entry name" value="RNA_pol_sigma70_r4_t2"/>
</dbReference>
<evidence type="ECO:0000259" key="8">
    <source>
        <dbReference type="Pfam" id="PF08281"/>
    </source>
</evidence>
<keyword evidence="3" id="KW-0731">Sigma factor</keyword>
<dbReference type="AlphaFoldDB" id="A0A0F9W6Q1"/>
<evidence type="ECO:0000259" key="7">
    <source>
        <dbReference type="Pfam" id="PF04542"/>
    </source>
</evidence>
<keyword evidence="2" id="KW-0805">Transcription regulation</keyword>
<dbReference type="EMBL" id="LAZR01000001">
    <property type="protein sequence ID" value="KKO12020.1"/>
    <property type="molecule type" value="Genomic_DNA"/>
</dbReference>
<evidence type="ECO:0008006" key="10">
    <source>
        <dbReference type="Google" id="ProtNLM"/>
    </source>
</evidence>
<dbReference type="PROSITE" id="PS01063">
    <property type="entry name" value="SIGMA70_ECF"/>
    <property type="match status" value="1"/>
</dbReference>
<dbReference type="GO" id="GO:0016987">
    <property type="term" value="F:sigma factor activity"/>
    <property type="evidence" value="ECO:0007669"/>
    <property type="project" value="UniProtKB-KW"/>
</dbReference>
<keyword evidence="5" id="KW-0804">Transcription</keyword>
<comment type="caution">
    <text evidence="9">The sequence shown here is derived from an EMBL/GenBank/DDBJ whole genome shotgun (WGS) entry which is preliminary data.</text>
</comment>
<feature type="region of interest" description="Disordered" evidence="6">
    <location>
        <begin position="1"/>
        <end position="25"/>
    </location>
</feature>
<feature type="domain" description="RNA polymerase sigma factor 70 region 4 type 2" evidence="8">
    <location>
        <begin position="145"/>
        <end position="196"/>
    </location>
</feature>
<dbReference type="PANTHER" id="PTHR43133:SF62">
    <property type="entry name" value="RNA POLYMERASE SIGMA FACTOR SIGZ"/>
    <property type="match status" value="1"/>
</dbReference>
<dbReference type="InterPro" id="IPR013324">
    <property type="entry name" value="RNA_pol_sigma_r3/r4-like"/>
</dbReference>
<evidence type="ECO:0000256" key="1">
    <source>
        <dbReference type="ARBA" id="ARBA00010641"/>
    </source>
</evidence>
<evidence type="ECO:0000313" key="9">
    <source>
        <dbReference type="EMBL" id="KKO12020.1"/>
    </source>
</evidence>
<organism evidence="9">
    <name type="scientific">marine sediment metagenome</name>
    <dbReference type="NCBI Taxonomy" id="412755"/>
    <lineage>
        <taxon>unclassified sequences</taxon>
        <taxon>metagenomes</taxon>
        <taxon>ecological metagenomes</taxon>
    </lineage>
</organism>
<protein>
    <recommendedName>
        <fullName evidence="10">RNA polymerase sigma factor</fullName>
    </recommendedName>
</protein>
<dbReference type="InterPro" id="IPR000838">
    <property type="entry name" value="RNA_pol_sigma70_ECF_CS"/>
</dbReference>
<dbReference type="NCBIfam" id="TIGR02937">
    <property type="entry name" value="sigma70-ECF"/>
    <property type="match status" value="1"/>
</dbReference>
<dbReference type="SUPFAM" id="SSF88946">
    <property type="entry name" value="Sigma2 domain of RNA polymerase sigma factors"/>
    <property type="match status" value="1"/>
</dbReference>
<dbReference type="Gene3D" id="1.10.10.10">
    <property type="entry name" value="Winged helix-like DNA-binding domain superfamily/Winged helix DNA-binding domain"/>
    <property type="match status" value="1"/>
</dbReference>
<reference evidence="9" key="1">
    <citation type="journal article" date="2015" name="Nature">
        <title>Complex archaea that bridge the gap between prokaryotes and eukaryotes.</title>
        <authorList>
            <person name="Spang A."/>
            <person name="Saw J.H."/>
            <person name="Jorgensen S.L."/>
            <person name="Zaremba-Niedzwiedzka K."/>
            <person name="Martijn J."/>
            <person name="Lind A.E."/>
            <person name="van Eijk R."/>
            <person name="Schleper C."/>
            <person name="Guy L."/>
            <person name="Ettema T.J."/>
        </authorList>
    </citation>
    <scope>NUCLEOTIDE SEQUENCE</scope>
</reference>
<dbReference type="Pfam" id="PF04542">
    <property type="entry name" value="Sigma70_r2"/>
    <property type="match status" value="1"/>
</dbReference>
<keyword evidence="4" id="KW-0238">DNA-binding</keyword>
<comment type="similarity">
    <text evidence="1">Belongs to the sigma-70 factor family. ECF subfamily.</text>
</comment>
<dbReference type="GO" id="GO:0006352">
    <property type="term" value="P:DNA-templated transcription initiation"/>
    <property type="evidence" value="ECO:0007669"/>
    <property type="project" value="InterPro"/>
</dbReference>
<dbReference type="InterPro" id="IPR036388">
    <property type="entry name" value="WH-like_DNA-bd_sf"/>
</dbReference>
<proteinExistence type="inferred from homology"/>
<dbReference type="Gene3D" id="1.10.1740.10">
    <property type="match status" value="1"/>
</dbReference>
<feature type="domain" description="RNA polymerase sigma-70 region 2" evidence="7">
    <location>
        <begin position="43"/>
        <end position="114"/>
    </location>
</feature>
<dbReference type="InterPro" id="IPR039425">
    <property type="entry name" value="RNA_pol_sigma-70-like"/>
</dbReference>
<evidence type="ECO:0000256" key="2">
    <source>
        <dbReference type="ARBA" id="ARBA00023015"/>
    </source>
</evidence>
<evidence type="ECO:0000256" key="6">
    <source>
        <dbReference type="SAM" id="MobiDB-lite"/>
    </source>
</evidence>
<evidence type="ECO:0000256" key="5">
    <source>
        <dbReference type="ARBA" id="ARBA00023163"/>
    </source>
</evidence>
<evidence type="ECO:0000256" key="3">
    <source>
        <dbReference type="ARBA" id="ARBA00023082"/>
    </source>
</evidence>
<accession>A0A0F9W6Q1</accession>
<gene>
    <name evidence="9" type="ORF">LCGC14_0000280</name>
</gene>
<dbReference type="InterPro" id="IPR014284">
    <property type="entry name" value="RNA_pol_sigma-70_dom"/>
</dbReference>
<dbReference type="CDD" id="cd06171">
    <property type="entry name" value="Sigma70_r4"/>
    <property type="match status" value="1"/>
</dbReference>
<dbReference type="PANTHER" id="PTHR43133">
    <property type="entry name" value="RNA POLYMERASE ECF-TYPE SIGMA FACTO"/>
    <property type="match status" value="1"/>
</dbReference>
<evidence type="ECO:0000256" key="4">
    <source>
        <dbReference type="ARBA" id="ARBA00023125"/>
    </source>
</evidence>
<dbReference type="InterPro" id="IPR013325">
    <property type="entry name" value="RNA_pol_sigma_r2"/>
</dbReference>
<dbReference type="Pfam" id="PF08281">
    <property type="entry name" value="Sigma70_r4_2"/>
    <property type="match status" value="1"/>
</dbReference>